<organism evidence="4">
    <name type="scientific">marine metagenome</name>
    <dbReference type="NCBI Taxonomy" id="408172"/>
    <lineage>
        <taxon>unclassified sequences</taxon>
        <taxon>metagenomes</taxon>
        <taxon>ecological metagenomes</taxon>
    </lineage>
</organism>
<evidence type="ECO:0008006" key="5">
    <source>
        <dbReference type="Google" id="ProtNLM"/>
    </source>
</evidence>
<accession>A0A382BIF9</accession>
<dbReference type="GO" id="GO:0000166">
    <property type="term" value="F:nucleotide binding"/>
    <property type="evidence" value="ECO:0007669"/>
    <property type="project" value="InterPro"/>
</dbReference>
<dbReference type="Gene3D" id="3.30.360.10">
    <property type="entry name" value="Dihydrodipicolinate Reductase, domain 2"/>
    <property type="match status" value="1"/>
</dbReference>
<evidence type="ECO:0000259" key="2">
    <source>
        <dbReference type="Pfam" id="PF01408"/>
    </source>
</evidence>
<keyword evidence="1" id="KW-0560">Oxidoreductase</keyword>
<dbReference type="Gene3D" id="3.40.50.720">
    <property type="entry name" value="NAD(P)-binding Rossmann-like Domain"/>
    <property type="match status" value="1"/>
</dbReference>
<dbReference type="InterPro" id="IPR055080">
    <property type="entry name" value="Gal80p-like_C"/>
</dbReference>
<gene>
    <name evidence="4" type="ORF">METZ01_LOCUS165926</name>
</gene>
<dbReference type="Pfam" id="PF22685">
    <property type="entry name" value="Gal80p_C-like"/>
    <property type="match status" value="1"/>
</dbReference>
<dbReference type="InterPro" id="IPR000683">
    <property type="entry name" value="Gfo/Idh/MocA-like_OxRdtase_N"/>
</dbReference>
<feature type="domain" description="Gal80p-like C-terminal" evidence="3">
    <location>
        <begin position="135"/>
        <end position="274"/>
    </location>
</feature>
<protein>
    <recommendedName>
        <fullName evidence="5">Gfo/Idh/MocA-like oxidoreductase N-terminal domain-containing protein</fullName>
    </recommendedName>
</protein>
<name>A0A382BIF9_9ZZZZ</name>
<dbReference type="AlphaFoldDB" id="A0A382BIF9"/>
<evidence type="ECO:0000259" key="3">
    <source>
        <dbReference type="Pfam" id="PF22685"/>
    </source>
</evidence>
<reference evidence="4" key="1">
    <citation type="submission" date="2018-05" db="EMBL/GenBank/DDBJ databases">
        <authorList>
            <person name="Lanie J.A."/>
            <person name="Ng W.-L."/>
            <person name="Kazmierczak K.M."/>
            <person name="Andrzejewski T.M."/>
            <person name="Davidsen T.M."/>
            <person name="Wayne K.J."/>
            <person name="Tettelin H."/>
            <person name="Glass J.I."/>
            <person name="Rusch D."/>
            <person name="Podicherti R."/>
            <person name="Tsui H.-C.T."/>
            <person name="Winkler M.E."/>
        </authorList>
    </citation>
    <scope>NUCLEOTIDE SEQUENCE</scope>
</reference>
<dbReference type="EMBL" id="UINC01029775">
    <property type="protein sequence ID" value="SVB13072.1"/>
    <property type="molecule type" value="Genomic_DNA"/>
</dbReference>
<dbReference type="InterPro" id="IPR036291">
    <property type="entry name" value="NAD(P)-bd_dom_sf"/>
</dbReference>
<dbReference type="PANTHER" id="PTHR43818">
    <property type="entry name" value="BCDNA.GH03377"/>
    <property type="match status" value="1"/>
</dbReference>
<evidence type="ECO:0000256" key="1">
    <source>
        <dbReference type="ARBA" id="ARBA00023002"/>
    </source>
</evidence>
<evidence type="ECO:0000313" key="4">
    <source>
        <dbReference type="EMBL" id="SVB13072.1"/>
    </source>
</evidence>
<dbReference type="GO" id="GO:0016491">
    <property type="term" value="F:oxidoreductase activity"/>
    <property type="evidence" value="ECO:0007669"/>
    <property type="project" value="UniProtKB-KW"/>
</dbReference>
<proteinExistence type="predicted"/>
<dbReference type="PANTHER" id="PTHR43818:SF11">
    <property type="entry name" value="BCDNA.GH03377"/>
    <property type="match status" value="1"/>
</dbReference>
<dbReference type="SUPFAM" id="SSF51735">
    <property type="entry name" value="NAD(P)-binding Rossmann-fold domains"/>
    <property type="match status" value="1"/>
</dbReference>
<dbReference type="Pfam" id="PF01408">
    <property type="entry name" value="GFO_IDH_MocA"/>
    <property type="match status" value="1"/>
</dbReference>
<dbReference type="SUPFAM" id="SSF55347">
    <property type="entry name" value="Glyceraldehyde-3-phosphate dehydrogenase-like, C-terminal domain"/>
    <property type="match status" value="1"/>
</dbReference>
<feature type="domain" description="Gfo/Idh/MocA-like oxidoreductase N-terminal" evidence="2">
    <location>
        <begin position="6"/>
        <end position="128"/>
    </location>
</feature>
<sequence>MASEKIRLGVIGANVSVGWAHRSHLPALLASPEFELAAVCTTKRESSEESAAKYGARMAFHDHNEMLASSEIDAVAVVVRVPNHFNLTRDVLNAGKHVYTEWPLGATLDEAKELAELARSKGLQAMVGLQARAAPAILYMKELVESGYVGEVMSCHVSLIRGGVLERTSGRTWQRDDNLGATTLTIACGHTIDALRFVVGNFSDVSTVVSTQASQWYETDTQRMVDVTAPDNILVSGKLDNGGVASVHVAVVPMFDSGYRMEVYGREGTLVVDGEDSPQLADVRLRGAKTGDAGLQDLEIASRHVYVLEGMPGGAPYNVGQMYYQFGQAIKSGTPCEPNFDTAVGLHRFLDAIRESSDQGRQAAVPSN</sequence>
<dbReference type="InterPro" id="IPR050463">
    <property type="entry name" value="Gfo/Idh/MocA_oxidrdct_glycsds"/>
</dbReference>